<name>A0A077K0M8_CLOBO</name>
<feature type="domain" description="CobW/HypB/UreG nucleotide-binding" evidence="1">
    <location>
        <begin position="106"/>
        <end position="151"/>
    </location>
</feature>
<evidence type="ECO:0000259" key="1">
    <source>
        <dbReference type="Pfam" id="PF02492"/>
    </source>
</evidence>
<dbReference type="EMBL" id="AB855771">
    <property type="protein sequence ID" value="BAP25736.1"/>
    <property type="molecule type" value="Genomic_DNA"/>
</dbReference>
<reference evidence="2" key="1">
    <citation type="submission" date="2013-09" db="EMBL/GenBank/DDBJ databases">
        <title>Analysis of type B2 neurotoxin-encoding plasmid in Clostridium botulinum.</title>
        <authorList>
            <person name="Hosomi K."/>
            <person name="Sakaguchi Y."/>
            <person name="Gotoh K."/>
            <person name="Nakamura K."/>
            <person name="Kohda T."/>
            <person name="Mukamoto M."/>
            <person name="Iida T."/>
            <person name="Kozaki S."/>
        </authorList>
    </citation>
    <scope>NUCLEOTIDE SEQUENCE</scope>
    <source>
        <strain evidence="2">111</strain>
        <plasmid evidence="2">pCB111</plasmid>
    </source>
</reference>
<evidence type="ECO:0000313" key="2">
    <source>
        <dbReference type="EMBL" id="BAP25736.1"/>
    </source>
</evidence>
<proteinExistence type="predicted"/>
<dbReference type="InterPro" id="IPR003495">
    <property type="entry name" value="CobW/HypB/UreG_nucleotide-bd"/>
</dbReference>
<organism evidence="2">
    <name type="scientific">Clostridium botulinum</name>
    <dbReference type="NCBI Taxonomy" id="1491"/>
    <lineage>
        <taxon>Bacteria</taxon>
        <taxon>Bacillati</taxon>
        <taxon>Bacillota</taxon>
        <taxon>Clostridia</taxon>
        <taxon>Eubacteriales</taxon>
        <taxon>Clostridiaceae</taxon>
        <taxon>Clostridium</taxon>
    </lineage>
</organism>
<geneLocation type="plasmid" evidence="2">
    <name>pCB111</name>
</geneLocation>
<accession>A0A077K0M8</accession>
<dbReference type="Pfam" id="PF02492">
    <property type="entry name" value="cobW"/>
    <property type="match status" value="1"/>
</dbReference>
<sequence length="256" mass="29480">MDKYWEENSKLSKTQKSSKTKVMRLNDKETKLINFIRHTNPELLLSELRNAFSNSVNKANYLNLKRIISILEDRKVFDLNILVDMEFISKEQAEYLVKCMKGNKNIIITGGVGVGKTTLLNSLLEYQEQHVMMIFERVKQLILDKEILNKNIITYKESESISLKDLSVLDTVNSRLVIEEIQNCDDGLGLLYALNIGSSVLGTICSKGNWHEYFLDLFSENMKKYAEETLSKNKFIQVNISLNSNGKRIVDKIQEV</sequence>
<dbReference type="Gene3D" id="3.40.50.300">
    <property type="entry name" value="P-loop containing nucleotide triphosphate hydrolases"/>
    <property type="match status" value="1"/>
</dbReference>
<dbReference type="SUPFAM" id="SSF52540">
    <property type="entry name" value="P-loop containing nucleoside triphosphate hydrolases"/>
    <property type="match status" value="1"/>
</dbReference>
<keyword evidence="2" id="KW-0614">Plasmid</keyword>
<dbReference type="InterPro" id="IPR027417">
    <property type="entry name" value="P-loop_NTPase"/>
</dbReference>
<dbReference type="AlphaFoldDB" id="A0A077K0M8"/>
<protein>
    <recommendedName>
        <fullName evidence="1">CobW/HypB/UreG nucleotide-binding domain-containing protein</fullName>
    </recommendedName>
</protein>
<dbReference type="RefSeq" id="WP_032072477.1">
    <property type="nucleotide sequence ID" value="NC_025146.1"/>
</dbReference>